<dbReference type="HAMAP" id="MF_02040">
    <property type="entry name" value="Mrp_NBP35"/>
    <property type="match status" value="1"/>
</dbReference>
<evidence type="ECO:0000256" key="7">
    <source>
        <dbReference type="ARBA" id="ARBA00023014"/>
    </source>
</evidence>
<dbReference type="InterPro" id="IPR002744">
    <property type="entry name" value="MIP18-like"/>
</dbReference>
<keyword evidence="3 8" id="KW-0479">Metal-binding</keyword>
<dbReference type="FunFam" id="3.40.50.300:FF:001119">
    <property type="entry name" value="Iron-sulfur cluster carrier protein"/>
    <property type="match status" value="1"/>
</dbReference>
<comment type="caution">
    <text evidence="10">The sequence shown here is derived from an EMBL/GenBank/DDBJ whole genome shotgun (WGS) entry which is preliminary data.</text>
</comment>
<gene>
    <name evidence="10" type="ORF">D3Z33_05180</name>
</gene>
<accession>A0A845R111</accession>
<comment type="similarity">
    <text evidence="2">In the C-terminal section; belongs to the Mrp/NBP35 ATP-binding proteins family.</text>
</comment>
<keyword evidence="4 8" id="KW-0547">Nucleotide-binding</keyword>
<dbReference type="InterPro" id="IPR000808">
    <property type="entry name" value="Mrp-like_CS"/>
</dbReference>
<comment type="similarity">
    <text evidence="1">In the N-terminal section; belongs to the MIP18 family.</text>
</comment>
<evidence type="ECO:0000256" key="8">
    <source>
        <dbReference type="HAMAP-Rule" id="MF_02040"/>
    </source>
</evidence>
<dbReference type="GO" id="GO:0046872">
    <property type="term" value="F:metal ion binding"/>
    <property type="evidence" value="ECO:0007669"/>
    <property type="project" value="UniProtKB-KW"/>
</dbReference>
<dbReference type="InterPro" id="IPR033756">
    <property type="entry name" value="YlxH/NBP35"/>
</dbReference>
<dbReference type="CDD" id="cd02037">
    <property type="entry name" value="Mrp_NBP35"/>
    <property type="match status" value="1"/>
</dbReference>
<dbReference type="Gene3D" id="3.40.50.300">
    <property type="entry name" value="P-loop containing nucleotide triphosphate hydrolases"/>
    <property type="match status" value="1"/>
</dbReference>
<evidence type="ECO:0000313" key="11">
    <source>
        <dbReference type="Proteomes" id="UP000467132"/>
    </source>
</evidence>
<dbReference type="EMBL" id="QXXA01000005">
    <property type="protein sequence ID" value="NBI06253.1"/>
    <property type="molecule type" value="Genomic_DNA"/>
</dbReference>
<dbReference type="GO" id="GO:0016226">
    <property type="term" value="P:iron-sulfur cluster assembly"/>
    <property type="evidence" value="ECO:0007669"/>
    <property type="project" value="InterPro"/>
</dbReference>
<keyword evidence="5 8" id="KW-0067">ATP-binding</keyword>
<dbReference type="Gene3D" id="3.30.300.130">
    <property type="entry name" value="Fe-S cluster assembly (FSCA)"/>
    <property type="match status" value="1"/>
</dbReference>
<protein>
    <recommendedName>
        <fullName evidence="8">Iron-sulfur cluster carrier protein</fullName>
    </recommendedName>
</protein>
<dbReference type="PANTHER" id="PTHR42961:SF2">
    <property type="entry name" value="IRON-SULFUR PROTEIN NUBPL"/>
    <property type="match status" value="1"/>
</dbReference>
<dbReference type="AlphaFoldDB" id="A0A845R111"/>
<dbReference type="SUPFAM" id="SSF117916">
    <property type="entry name" value="Fe-S cluster assembly (FSCA) domain-like"/>
    <property type="match status" value="1"/>
</dbReference>
<sequence>MTLKDKIYKALENVDDPEIKKNLVELDMIGDVTIDGKNVIVNVTLTTKGCPLKNTISGDVEKELLKIDEIEKVEVVFGEMTDEQKQNLAKKLRGEQDTKEPFKNTRVIAIGSGKGGVGKSTVTSNLAVELSEMGYSVGLIDADILGHSIPQILGIKGQKPMAMSDGTIIPINANGVKVISMGNLIEKDEALIWRGPVLGGILTQFFNDVYWGELDYMLIDLPPGTGDVPLSLMQQLPKAEILIVTTPQITAADVAKRLGFMASKTNSKVIGIIENMSYFICDNCDEKHYIFGKREGEKLSKELNVPLLGEIPLSTLVREDSDKGVPSVLDERLNMKDKYNLIATKLLETE</sequence>
<dbReference type="GO" id="GO:0016887">
    <property type="term" value="F:ATP hydrolysis activity"/>
    <property type="evidence" value="ECO:0007669"/>
    <property type="project" value="UniProtKB-UniRule"/>
</dbReference>
<dbReference type="GO" id="GO:0140663">
    <property type="term" value="F:ATP-dependent FeS chaperone activity"/>
    <property type="evidence" value="ECO:0007669"/>
    <property type="project" value="InterPro"/>
</dbReference>
<evidence type="ECO:0000259" key="9">
    <source>
        <dbReference type="Pfam" id="PF01883"/>
    </source>
</evidence>
<dbReference type="GO" id="GO:0051539">
    <property type="term" value="F:4 iron, 4 sulfur cluster binding"/>
    <property type="evidence" value="ECO:0007669"/>
    <property type="project" value="TreeGrafter"/>
</dbReference>
<evidence type="ECO:0000256" key="4">
    <source>
        <dbReference type="ARBA" id="ARBA00022741"/>
    </source>
</evidence>
<dbReference type="Pfam" id="PF10609">
    <property type="entry name" value="ParA"/>
    <property type="match status" value="1"/>
</dbReference>
<dbReference type="GO" id="GO:0005524">
    <property type="term" value="F:ATP binding"/>
    <property type="evidence" value="ECO:0007669"/>
    <property type="project" value="UniProtKB-UniRule"/>
</dbReference>
<keyword evidence="11" id="KW-1185">Reference proteome</keyword>
<dbReference type="InterPro" id="IPR027417">
    <property type="entry name" value="P-loop_NTPase"/>
</dbReference>
<keyword evidence="8" id="KW-0378">Hydrolase</keyword>
<evidence type="ECO:0000256" key="2">
    <source>
        <dbReference type="ARBA" id="ARBA00008205"/>
    </source>
</evidence>
<comment type="function">
    <text evidence="8">Binds and transfers iron-sulfur (Fe-S) clusters to target apoproteins. Can hydrolyze ATP.</text>
</comment>
<comment type="similarity">
    <text evidence="8">Belongs to the Mrp/NBP35 ATP-binding proteins family.</text>
</comment>
<evidence type="ECO:0000256" key="3">
    <source>
        <dbReference type="ARBA" id="ARBA00022723"/>
    </source>
</evidence>
<organism evidence="10 11">
    <name type="scientific">Senegalia massiliensis</name>
    <dbReference type="NCBI Taxonomy" id="1720316"/>
    <lineage>
        <taxon>Bacteria</taxon>
        <taxon>Bacillati</taxon>
        <taxon>Bacillota</taxon>
        <taxon>Clostridia</taxon>
        <taxon>Eubacteriales</taxon>
        <taxon>Clostridiaceae</taxon>
        <taxon>Senegalia</taxon>
    </lineage>
</organism>
<dbReference type="InterPro" id="IPR034904">
    <property type="entry name" value="FSCA_dom_sf"/>
</dbReference>
<name>A0A845R111_9CLOT</name>
<dbReference type="InterPro" id="IPR044304">
    <property type="entry name" value="NUBPL-like"/>
</dbReference>
<dbReference type="Proteomes" id="UP000467132">
    <property type="component" value="Unassembled WGS sequence"/>
</dbReference>
<proteinExistence type="inferred from homology"/>
<comment type="subunit">
    <text evidence="8">Homodimer.</text>
</comment>
<dbReference type="OrthoDB" id="9809679at2"/>
<dbReference type="PROSITE" id="PS01215">
    <property type="entry name" value="MRP"/>
    <property type="match status" value="1"/>
</dbReference>
<evidence type="ECO:0000256" key="5">
    <source>
        <dbReference type="ARBA" id="ARBA00022840"/>
    </source>
</evidence>
<dbReference type="PANTHER" id="PTHR42961">
    <property type="entry name" value="IRON-SULFUR PROTEIN NUBPL"/>
    <property type="match status" value="1"/>
</dbReference>
<dbReference type="Pfam" id="PF01883">
    <property type="entry name" value="FeS_assembly_P"/>
    <property type="match status" value="1"/>
</dbReference>
<feature type="domain" description="MIP18 family-like" evidence="9">
    <location>
        <begin position="4"/>
        <end position="75"/>
    </location>
</feature>
<dbReference type="RefSeq" id="WP_160196729.1">
    <property type="nucleotide sequence ID" value="NZ_QXXA01000005.1"/>
</dbReference>
<feature type="binding site" evidence="8">
    <location>
        <begin position="113"/>
        <end position="120"/>
    </location>
    <ligand>
        <name>ATP</name>
        <dbReference type="ChEBI" id="CHEBI:30616"/>
    </ligand>
</feature>
<evidence type="ECO:0000313" key="10">
    <source>
        <dbReference type="EMBL" id="NBI06253.1"/>
    </source>
</evidence>
<dbReference type="InterPro" id="IPR019591">
    <property type="entry name" value="Mrp/NBP35_ATP-bd"/>
</dbReference>
<evidence type="ECO:0000256" key="1">
    <source>
        <dbReference type="ARBA" id="ARBA00007352"/>
    </source>
</evidence>
<keyword evidence="6 8" id="KW-0408">Iron</keyword>
<evidence type="ECO:0000256" key="6">
    <source>
        <dbReference type="ARBA" id="ARBA00023004"/>
    </source>
</evidence>
<reference evidence="10 11" key="1">
    <citation type="submission" date="2018-08" db="EMBL/GenBank/DDBJ databases">
        <title>Murine metabolic-syndrome-specific gut microbial biobank.</title>
        <authorList>
            <person name="Liu C."/>
        </authorList>
    </citation>
    <scope>NUCLEOTIDE SEQUENCE [LARGE SCALE GENOMIC DNA]</scope>
    <source>
        <strain evidence="10 11">583</strain>
    </source>
</reference>
<dbReference type="SUPFAM" id="SSF52540">
    <property type="entry name" value="P-loop containing nucleoside triphosphate hydrolases"/>
    <property type="match status" value="1"/>
</dbReference>
<keyword evidence="7 8" id="KW-0411">Iron-sulfur</keyword>